<dbReference type="Proteomes" id="UP001605036">
    <property type="component" value="Unassembled WGS sequence"/>
</dbReference>
<keyword evidence="2" id="KW-1185">Reference proteome</keyword>
<proteinExistence type="predicted"/>
<organism evidence="1 2">
    <name type="scientific">Riccia fluitans</name>
    <dbReference type="NCBI Taxonomy" id="41844"/>
    <lineage>
        <taxon>Eukaryota</taxon>
        <taxon>Viridiplantae</taxon>
        <taxon>Streptophyta</taxon>
        <taxon>Embryophyta</taxon>
        <taxon>Marchantiophyta</taxon>
        <taxon>Marchantiopsida</taxon>
        <taxon>Marchantiidae</taxon>
        <taxon>Marchantiales</taxon>
        <taxon>Ricciaceae</taxon>
        <taxon>Riccia</taxon>
    </lineage>
</organism>
<dbReference type="SUPFAM" id="SSF52058">
    <property type="entry name" value="L domain-like"/>
    <property type="match status" value="1"/>
</dbReference>
<reference evidence="1 2" key="1">
    <citation type="submission" date="2024-09" db="EMBL/GenBank/DDBJ databases">
        <title>Chromosome-scale assembly of Riccia fluitans.</title>
        <authorList>
            <person name="Paukszto L."/>
            <person name="Sawicki J."/>
            <person name="Karawczyk K."/>
            <person name="Piernik-Szablinska J."/>
            <person name="Szczecinska M."/>
            <person name="Mazdziarz M."/>
        </authorList>
    </citation>
    <scope>NUCLEOTIDE SEQUENCE [LARGE SCALE GENOMIC DNA]</scope>
    <source>
        <strain evidence="1">Rf_01</strain>
        <tissue evidence="1">Aerial parts of the thallus</tissue>
    </source>
</reference>
<dbReference type="InterPro" id="IPR032675">
    <property type="entry name" value="LRR_dom_sf"/>
</dbReference>
<dbReference type="Gene3D" id="3.80.10.10">
    <property type="entry name" value="Ribonuclease Inhibitor"/>
    <property type="match status" value="1"/>
</dbReference>
<accession>A0ABD1ZFM5</accession>
<comment type="caution">
    <text evidence="1">The sequence shown here is derived from an EMBL/GenBank/DDBJ whole genome shotgun (WGS) entry which is preliminary data.</text>
</comment>
<dbReference type="EMBL" id="JBHFFA010000002">
    <property type="protein sequence ID" value="KAL2645182.1"/>
    <property type="molecule type" value="Genomic_DNA"/>
</dbReference>
<name>A0ABD1ZFM5_9MARC</name>
<dbReference type="PANTHER" id="PTHR36766">
    <property type="entry name" value="PLANT BROAD-SPECTRUM MILDEW RESISTANCE PROTEIN RPW8"/>
    <property type="match status" value="1"/>
</dbReference>
<sequence>MLETLPETLGKLESLWNLEIRDFPNLTSLPMSLDKLKCLSSLINGCANLKAFIDKSTYQNEPYKLLSISDREKLEILPETVGQLERLEVLEISGCPNLKVLPDCVGQLENLTSLTVVGCEKLETLPETLRKLEYLDILEIRDCPNLTSLLMSLGWRSWRRCLNRWDDSNL</sequence>
<gene>
    <name evidence="1" type="ORF">R1flu_012769</name>
</gene>
<dbReference type="AlphaFoldDB" id="A0ABD1ZFM5"/>
<evidence type="ECO:0000313" key="2">
    <source>
        <dbReference type="Proteomes" id="UP001605036"/>
    </source>
</evidence>
<dbReference type="PANTHER" id="PTHR36766:SF70">
    <property type="entry name" value="DISEASE RESISTANCE PROTEIN RGA4"/>
    <property type="match status" value="1"/>
</dbReference>
<protein>
    <submittedName>
        <fullName evidence="1">Uncharacterized protein</fullName>
    </submittedName>
</protein>
<evidence type="ECO:0000313" key="1">
    <source>
        <dbReference type="EMBL" id="KAL2645182.1"/>
    </source>
</evidence>